<name>A0ABT4PQM8_9MYCO</name>
<reference evidence="8" key="1">
    <citation type="submission" date="2022-12" db="EMBL/GenBank/DDBJ databases">
        <authorList>
            <person name="Deng Y."/>
            <person name="Zhang Y.-Q."/>
        </authorList>
    </citation>
    <scope>NUCLEOTIDE SEQUENCE</scope>
    <source>
        <strain evidence="8">CPCC 205372</strain>
    </source>
</reference>
<proteinExistence type="predicted"/>
<comment type="caution">
    <text evidence="8">The sequence shown here is derived from an EMBL/GenBank/DDBJ whole genome shotgun (WGS) entry which is preliminary data.</text>
</comment>
<keyword evidence="3 6" id="KW-0812">Transmembrane</keyword>
<feature type="transmembrane region" description="Helical" evidence="6">
    <location>
        <begin position="217"/>
        <end position="241"/>
    </location>
</feature>
<evidence type="ECO:0000313" key="8">
    <source>
        <dbReference type="EMBL" id="MCZ8378862.1"/>
    </source>
</evidence>
<dbReference type="RefSeq" id="WP_269893598.1">
    <property type="nucleotide sequence ID" value="NZ_JAPZPY010000002.1"/>
</dbReference>
<dbReference type="InterPro" id="IPR011701">
    <property type="entry name" value="MFS"/>
</dbReference>
<feature type="transmembrane region" description="Helical" evidence="6">
    <location>
        <begin position="192"/>
        <end position="211"/>
    </location>
</feature>
<keyword evidence="2" id="KW-0813">Transport</keyword>
<evidence type="ECO:0000259" key="7">
    <source>
        <dbReference type="PROSITE" id="PS50850"/>
    </source>
</evidence>
<feature type="transmembrane region" description="Helical" evidence="6">
    <location>
        <begin position="400"/>
        <end position="426"/>
    </location>
</feature>
<feature type="transmembrane region" description="Helical" evidence="6">
    <location>
        <begin position="43"/>
        <end position="62"/>
    </location>
</feature>
<dbReference type="InterPro" id="IPR020846">
    <property type="entry name" value="MFS_dom"/>
</dbReference>
<organism evidence="8 9">
    <name type="scientific">Mycobacterium hippophais</name>
    <dbReference type="NCBI Taxonomy" id="3016340"/>
    <lineage>
        <taxon>Bacteria</taxon>
        <taxon>Bacillati</taxon>
        <taxon>Actinomycetota</taxon>
        <taxon>Actinomycetes</taxon>
        <taxon>Mycobacteriales</taxon>
        <taxon>Mycobacteriaceae</taxon>
        <taxon>Mycobacterium</taxon>
    </lineage>
</organism>
<feature type="transmembrane region" description="Helical" evidence="6">
    <location>
        <begin position="103"/>
        <end position="121"/>
    </location>
</feature>
<sequence length="477" mass="47924">MRRHPGIIVAVLAAAGISVSLMQTLVIPLIPELPTLLNTSASNASWAITATLLTAAVATPVFGRLGDMHGPKPILIICTVLLTIGSLIAALSSSLLLMVVGRALQGFGMPIIPLGISVLRASVPAHRVGTAMGLMSASLGVGGALGLPLSAVIADSFDWHALFWFAAALGIVSGLLFAALVPRIPSASADRFDGPGAVGLAAGLVLLLLAISKGGGWGWTSVTTLGMFAGSAVVLTVFGWWQLRTPMPLVDLRTTVRRPVLTTNLASIAVGFALFAMSLIGPQVLELPASTGYGLGQSMLHTGLWLAPGGLAMMVSAPVAARIAAVRGPRFTLVIGGAVVSASYLSGLALIQSPWQVMVFNVLVSVGVGLAFASLPALINAAVPMSETAAANGINALARALGTSISSAVIGAILAGLTVTVGGAVFPTLNALRIALVVAAGAAALATVMALLIPARKADPADDGETVPAGATARTAP</sequence>
<protein>
    <submittedName>
        <fullName evidence="8">MFS transporter</fullName>
    </submittedName>
</protein>
<feature type="transmembrane region" description="Helical" evidence="6">
    <location>
        <begin position="261"/>
        <end position="285"/>
    </location>
</feature>
<evidence type="ECO:0000256" key="5">
    <source>
        <dbReference type="ARBA" id="ARBA00023136"/>
    </source>
</evidence>
<dbReference type="Proteomes" id="UP001142153">
    <property type="component" value="Unassembled WGS sequence"/>
</dbReference>
<dbReference type="Gene3D" id="1.20.1250.20">
    <property type="entry name" value="MFS general substrate transporter like domains"/>
    <property type="match status" value="2"/>
</dbReference>
<feature type="domain" description="Major facilitator superfamily (MFS) profile" evidence="7">
    <location>
        <begin position="8"/>
        <end position="458"/>
    </location>
</feature>
<dbReference type="PANTHER" id="PTHR42718">
    <property type="entry name" value="MAJOR FACILITATOR SUPERFAMILY MULTIDRUG TRANSPORTER MFSC"/>
    <property type="match status" value="1"/>
</dbReference>
<evidence type="ECO:0000256" key="2">
    <source>
        <dbReference type="ARBA" id="ARBA00022448"/>
    </source>
</evidence>
<keyword evidence="9" id="KW-1185">Reference proteome</keyword>
<gene>
    <name evidence="8" type="ORF">O6P37_08330</name>
</gene>
<dbReference type="InterPro" id="IPR036259">
    <property type="entry name" value="MFS_trans_sf"/>
</dbReference>
<dbReference type="PROSITE" id="PS50850">
    <property type="entry name" value="MFS"/>
    <property type="match status" value="1"/>
</dbReference>
<feature type="transmembrane region" description="Helical" evidence="6">
    <location>
        <begin position="159"/>
        <end position="180"/>
    </location>
</feature>
<evidence type="ECO:0000256" key="3">
    <source>
        <dbReference type="ARBA" id="ARBA00022692"/>
    </source>
</evidence>
<feature type="transmembrane region" description="Helical" evidence="6">
    <location>
        <begin position="133"/>
        <end position="153"/>
    </location>
</feature>
<dbReference type="PANTHER" id="PTHR42718:SF9">
    <property type="entry name" value="MAJOR FACILITATOR SUPERFAMILY MULTIDRUG TRANSPORTER MFSC"/>
    <property type="match status" value="1"/>
</dbReference>
<evidence type="ECO:0000256" key="6">
    <source>
        <dbReference type="SAM" id="Phobius"/>
    </source>
</evidence>
<evidence type="ECO:0000313" key="9">
    <source>
        <dbReference type="Proteomes" id="UP001142153"/>
    </source>
</evidence>
<dbReference type="SUPFAM" id="SSF103473">
    <property type="entry name" value="MFS general substrate transporter"/>
    <property type="match status" value="1"/>
</dbReference>
<feature type="transmembrane region" description="Helical" evidence="6">
    <location>
        <begin position="7"/>
        <end position="31"/>
    </location>
</feature>
<feature type="transmembrane region" description="Helical" evidence="6">
    <location>
        <begin position="305"/>
        <end position="324"/>
    </location>
</feature>
<keyword evidence="5 6" id="KW-0472">Membrane</keyword>
<evidence type="ECO:0000256" key="1">
    <source>
        <dbReference type="ARBA" id="ARBA00004651"/>
    </source>
</evidence>
<evidence type="ECO:0000256" key="4">
    <source>
        <dbReference type="ARBA" id="ARBA00022989"/>
    </source>
</evidence>
<feature type="transmembrane region" description="Helical" evidence="6">
    <location>
        <begin position="331"/>
        <end position="351"/>
    </location>
</feature>
<dbReference type="CDD" id="cd17504">
    <property type="entry name" value="MFS_MMR_MDR_like"/>
    <property type="match status" value="1"/>
</dbReference>
<feature type="transmembrane region" description="Helical" evidence="6">
    <location>
        <begin position="357"/>
        <end position="379"/>
    </location>
</feature>
<accession>A0ABT4PQM8</accession>
<comment type="subcellular location">
    <subcellularLocation>
        <location evidence="1">Cell membrane</location>
        <topology evidence="1">Multi-pass membrane protein</topology>
    </subcellularLocation>
</comment>
<feature type="transmembrane region" description="Helical" evidence="6">
    <location>
        <begin position="432"/>
        <end position="453"/>
    </location>
</feature>
<dbReference type="Pfam" id="PF07690">
    <property type="entry name" value="MFS_1"/>
    <property type="match status" value="1"/>
</dbReference>
<feature type="transmembrane region" description="Helical" evidence="6">
    <location>
        <begin position="74"/>
        <end position="97"/>
    </location>
</feature>
<dbReference type="EMBL" id="JAPZPY010000002">
    <property type="protein sequence ID" value="MCZ8378862.1"/>
    <property type="molecule type" value="Genomic_DNA"/>
</dbReference>
<keyword evidence="4 6" id="KW-1133">Transmembrane helix</keyword>